<organism evidence="1 2">
    <name type="scientific">Paraglomus brasilianum</name>
    <dbReference type="NCBI Taxonomy" id="144538"/>
    <lineage>
        <taxon>Eukaryota</taxon>
        <taxon>Fungi</taxon>
        <taxon>Fungi incertae sedis</taxon>
        <taxon>Mucoromycota</taxon>
        <taxon>Glomeromycotina</taxon>
        <taxon>Glomeromycetes</taxon>
        <taxon>Paraglomerales</taxon>
        <taxon>Paraglomeraceae</taxon>
        <taxon>Paraglomus</taxon>
    </lineage>
</organism>
<protein>
    <submittedName>
        <fullName evidence="1">3753_t:CDS:1</fullName>
    </submittedName>
</protein>
<dbReference type="Proteomes" id="UP000789739">
    <property type="component" value="Unassembled WGS sequence"/>
</dbReference>
<proteinExistence type="predicted"/>
<sequence length="63" mass="7261">MKSVLEFPLPKTWKDMSLLSESASTITIRDFLWAEDNKVGSFKKMTTRIIHAPPEARNELKPK</sequence>
<accession>A0A9N8WSK3</accession>
<comment type="caution">
    <text evidence="1">The sequence shown here is derived from an EMBL/GenBank/DDBJ whole genome shotgun (WGS) entry which is preliminary data.</text>
</comment>
<keyword evidence="2" id="KW-1185">Reference proteome</keyword>
<reference evidence="1" key="1">
    <citation type="submission" date="2021-06" db="EMBL/GenBank/DDBJ databases">
        <authorList>
            <person name="Kallberg Y."/>
            <person name="Tangrot J."/>
            <person name="Rosling A."/>
        </authorList>
    </citation>
    <scope>NUCLEOTIDE SEQUENCE</scope>
    <source>
        <strain evidence="1">BR232B</strain>
    </source>
</reference>
<gene>
    <name evidence="1" type="ORF">PBRASI_LOCUS2226</name>
</gene>
<evidence type="ECO:0000313" key="2">
    <source>
        <dbReference type="Proteomes" id="UP000789739"/>
    </source>
</evidence>
<evidence type="ECO:0000313" key="1">
    <source>
        <dbReference type="EMBL" id="CAG8493372.1"/>
    </source>
</evidence>
<dbReference type="EMBL" id="CAJVPI010000168">
    <property type="protein sequence ID" value="CAG8493372.1"/>
    <property type="molecule type" value="Genomic_DNA"/>
</dbReference>
<name>A0A9N8WSK3_9GLOM</name>
<dbReference type="AlphaFoldDB" id="A0A9N8WSK3"/>